<sequence>MELTEFISRLESRILSTDVDYPNVTNLCYEAKEYGIPTVTVFPNMIDMCRETLKDAPVKICALISYPHGGFSPQQKADECANAVLHGASEMEVVGNTRETKSQSRAYLVDEMRLVKETVGRDVAVKFIIEIEMLSDEEAKLACEAAAEAGVDWIVTSTGEYCTLDENRNDKMLVPTVHEVGLIKETVGNRVKVQAEGNIVDVETALALLAAGADRISTPCPVKLIREFMEREENGNV</sequence>
<dbReference type="PANTHER" id="PTHR10889:SF1">
    <property type="entry name" value="DEOXYRIBOSE-PHOSPHATE ALDOLASE"/>
    <property type="match status" value="1"/>
</dbReference>
<dbReference type="PANTHER" id="PTHR10889">
    <property type="entry name" value="DEOXYRIBOSE-PHOSPHATE ALDOLASE"/>
    <property type="match status" value="1"/>
</dbReference>
<evidence type="ECO:0000313" key="5">
    <source>
        <dbReference type="Proteomes" id="UP000606889"/>
    </source>
</evidence>
<accession>A0ABR7EGH6</accession>
<gene>
    <name evidence="4" type="primary">deoC</name>
    <name evidence="4" type="ORF">H8S18_11035</name>
</gene>
<dbReference type="NCBIfam" id="TIGR00126">
    <property type="entry name" value="deoC"/>
    <property type="match status" value="1"/>
</dbReference>
<dbReference type="EMBL" id="JACOON010000006">
    <property type="protein sequence ID" value="MBC5648872.1"/>
    <property type="molecule type" value="Genomic_DNA"/>
</dbReference>
<keyword evidence="1" id="KW-0963">Cytoplasm</keyword>
<dbReference type="InterPro" id="IPR013785">
    <property type="entry name" value="Aldolase_TIM"/>
</dbReference>
<protein>
    <recommendedName>
        <fullName evidence="3">Deoxyribose-phosphate aldolase</fullName>
        <ecNumber evidence="3">4.1.2.4</ecNumber>
    </recommendedName>
</protein>
<evidence type="ECO:0000256" key="2">
    <source>
        <dbReference type="ARBA" id="ARBA00023270"/>
    </source>
</evidence>
<proteinExistence type="predicted"/>
<organism evidence="4 5">
    <name type="scientific">Christensenella tenuis</name>
    <dbReference type="NCBI Taxonomy" id="2763033"/>
    <lineage>
        <taxon>Bacteria</taxon>
        <taxon>Bacillati</taxon>
        <taxon>Bacillota</taxon>
        <taxon>Clostridia</taxon>
        <taxon>Christensenellales</taxon>
        <taxon>Christensenellaceae</taxon>
        <taxon>Christensenella</taxon>
    </lineage>
</organism>
<reference evidence="4 5" key="1">
    <citation type="submission" date="2020-08" db="EMBL/GenBank/DDBJ databases">
        <title>Genome public.</title>
        <authorList>
            <person name="Liu C."/>
            <person name="Sun Q."/>
        </authorList>
    </citation>
    <scope>NUCLEOTIDE SEQUENCE [LARGE SCALE GENOMIC DNA]</scope>
    <source>
        <strain evidence="4 5">NSJ-35</strain>
    </source>
</reference>
<dbReference type="GO" id="GO:0004139">
    <property type="term" value="F:deoxyribose-phosphate aldolase activity"/>
    <property type="evidence" value="ECO:0007669"/>
    <property type="project" value="UniProtKB-EC"/>
</dbReference>
<dbReference type="Proteomes" id="UP000606889">
    <property type="component" value="Unassembled WGS sequence"/>
</dbReference>
<dbReference type="Gene3D" id="3.20.20.70">
    <property type="entry name" value="Aldolase class I"/>
    <property type="match status" value="1"/>
</dbReference>
<keyword evidence="5" id="KW-1185">Reference proteome</keyword>
<evidence type="ECO:0000256" key="1">
    <source>
        <dbReference type="ARBA" id="ARBA00022490"/>
    </source>
</evidence>
<keyword evidence="2" id="KW-0704">Schiff base</keyword>
<name>A0ABR7EGH6_9FIRM</name>
<dbReference type="SMART" id="SM01133">
    <property type="entry name" value="DeoC"/>
    <property type="match status" value="1"/>
</dbReference>
<comment type="caution">
    <text evidence="4">The sequence shown here is derived from an EMBL/GenBank/DDBJ whole genome shotgun (WGS) entry which is preliminary data.</text>
</comment>
<dbReference type="EC" id="4.1.2.4" evidence="3"/>
<dbReference type="SUPFAM" id="SSF51569">
    <property type="entry name" value="Aldolase"/>
    <property type="match status" value="1"/>
</dbReference>
<dbReference type="RefSeq" id="WP_186858331.1">
    <property type="nucleotide sequence ID" value="NZ_JACOON010000006.1"/>
</dbReference>
<evidence type="ECO:0000313" key="4">
    <source>
        <dbReference type="EMBL" id="MBC5648872.1"/>
    </source>
</evidence>
<evidence type="ECO:0000256" key="3">
    <source>
        <dbReference type="NCBIfam" id="TIGR00126"/>
    </source>
</evidence>
<keyword evidence="4" id="KW-0456">Lyase</keyword>
<dbReference type="InterPro" id="IPR011343">
    <property type="entry name" value="DeoC"/>
</dbReference>
<dbReference type="InterPro" id="IPR002915">
    <property type="entry name" value="DeoC/FbaB/LacD_aldolase"/>
</dbReference>
<dbReference type="PIRSF" id="PIRSF001357">
    <property type="entry name" value="DeoC"/>
    <property type="match status" value="1"/>
</dbReference>